<dbReference type="InterPro" id="IPR013087">
    <property type="entry name" value="Znf_C2H2_type"/>
</dbReference>
<dbReference type="PANTHER" id="PTHR24379:SF121">
    <property type="entry name" value="C2H2-TYPE DOMAIN-CONTAINING PROTEIN"/>
    <property type="match status" value="1"/>
</dbReference>
<sequence>MSRKDLLYHVLTVEEEDVVRYMCTKCDKLFAKMESCLFHLKNKHFRGPFACPLCDDTLVNKTYKAQHLALKHGKEELETEQGTVLVDCRNAFRCGICEKTFSLECSLRSHLRFHKRKQCQHCGLTLDTVPEMTNHLHEVHGEAIPTCGVCGYKSRKKNDVVSHQRKVHMKEKTVKCEVCDEKFFNRPQMLNHMVKHNPEKKFECEFCHKKYPRLNTLNEHRKIHKGIKNKVCQICGERFVQKASLNYHMAKRHPDVKY</sequence>
<dbReference type="Gene3D" id="3.30.160.60">
    <property type="entry name" value="Classic Zinc Finger"/>
    <property type="match status" value="5"/>
</dbReference>
<evidence type="ECO:0000313" key="8">
    <source>
        <dbReference type="Proteomes" id="UP000299102"/>
    </source>
</evidence>
<keyword evidence="3 5" id="KW-0863">Zinc-finger</keyword>
<dbReference type="SMART" id="SM00355">
    <property type="entry name" value="ZnF_C2H2"/>
    <property type="match status" value="8"/>
</dbReference>
<keyword evidence="8" id="KW-1185">Reference proteome</keyword>
<feature type="domain" description="C2H2-type" evidence="6">
    <location>
        <begin position="92"/>
        <end position="119"/>
    </location>
</feature>
<evidence type="ECO:0000256" key="3">
    <source>
        <dbReference type="ARBA" id="ARBA00022771"/>
    </source>
</evidence>
<organism evidence="7 8">
    <name type="scientific">Eumeta variegata</name>
    <name type="common">Bagworm moth</name>
    <name type="synonym">Eumeta japonica</name>
    <dbReference type="NCBI Taxonomy" id="151549"/>
    <lineage>
        <taxon>Eukaryota</taxon>
        <taxon>Metazoa</taxon>
        <taxon>Ecdysozoa</taxon>
        <taxon>Arthropoda</taxon>
        <taxon>Hexapoda</taxon>
        <taxon>Insecta</taxon>
        <taxon>Pterygota</taxon>
        <taxon>Neoptera</taxon>
        <taxon>Endopterygota</taxon>
        <taxon>Lepidoptera</taxon>
        <taxon>Glossata</taxon>
        <taxon>Ditrysia</taxon>
        <taxon>Tineoidea</taxon>
        <taxon>Psychidae</taxon>
        <taxon>Oiketicinae</taxon>
        <taxon>Eumeta</taxon>
    </lineage>
</organism>
<comment type="caution">
    <text evidence="7">The sequence shown here is derived from an EMBL/GenBank/DDBJ whole genome shotgun (WGS) entry which is preliminary data.</text>
</comment>
<evidence type="ECO:0000313" key="7">
    <source>
        <dbReference type="EMBL" id="GBP42768.1"/>
    </source>
</evidence>
<dbReference type="InterPro" id="IPR036236">
    <property type="entry name" value="Znf_C2H2_sf"/>
</dbReference>
<feature type="domain" description="C2H2-type" evidence="6">
    <location>
        <begin position="202"/>
        <end position="229"/>
    </location>
</feature>
<dbReference type="SUPFAM" id="SSF57667">
    <property type="entry name" value="beta-beta-alpha zinc fingers"/>
    <property type="match status" value="4"/>
</dbReference>
<dbReference type="AlphaFoldDB" id="A0A4C1VUF9"/>
<dbReference type="PROSITE" id="PS00028">
    <property type="entry name" value="ZINC_FINGER_C2H2_1"/>
    <property type="match status" value="7"/>
</dbReference>
<dbReference type="PROSITE" id="PS50157">
    <property type="entry name" value="ZINC_FINGER_C2H2_2"/>
    <property type="match status" value="6"/>
</dbReference>
<evidence type="ECO:0000256" key="2">
    <source>
        <dbReference type="ARBA" id="ARBA00022737"/>
    </source>
</evidence>
<dbReference type="GO" id="GO:0008270">
    <property type="term" value="F:zinc ion binding"/>
    <property type="evidence" value="ECO:0007669"/>
    <property type="project" value="UniProtKB-KW"/>
</dbReference>
<feature type="domain" description="C2H2-type" evidence="6">
    <location>
        <begin position="230"/>
        <end position="258"/>
    </location>
</feature>
<feature type="domain" description="C2H2-type" evidence="6">
    <location>
        <begin position="145"/>
        <end position="173"/>
    </location>
</feature>
<reference evidence="7 8" key="1">
    <citation type="journal article" date="2019" name="Commun. Biol.">
        <title>The bagworm genome reveals a unique fibroin gene that provides high tensile strength.</title>
        <authorList>
            <person name="Kono N."/>
            <person name="Nakamura H."/>
            <person name="Ohtoshi R."/>
            <person name="Tomita M."/>
            <person name="Numata K."/>
            <person name="Arakawa K."/>
        </authorList>
    </citation>
    <scope>NUCLEOTIDE SEQUENCE [LARGE SCALE GENOMIC DNA]</scope>
</reference>
<dbReference type="PANTHER" id="PTHR24379">
    <property type="entry name" value="KRAB AND ZINC FINGER DOMAIN-CONTAINING"/>
    <property type="match status" value="1"/>
</dbReference>
<dbReference type="STRING" id="151549.A0A4C1VUF9"/>
<protein>
    <submittedName>
        <fullName evidence="7">Zinc finger protein 510</fullName>
    </submittedName>
</protein>
<evidence type="ECO:0000256" key="1">
    <source>
        <dbReference type="ARBA" id="ARBA00022723"/>
    </source>
</evidence>
<name>A0A4C1VUF9_EUMVA</name>
<accession>A0A4C1VUF9</accession>
<dbReference type="OrthoDB" id="8685330at2759"/>
<evidence type="ECO:0000256" key="5">
    <source>
        <dbReference type="PROSITE-ProRule" id="PRU00042"/>
    </source>
</evidence>
<feature type="domain" description="C2H2-type" evidence="6">
    <location>
        <begin position="174"/>
        <end position="201"/>
    </location>
</feature>
<keyword evidence="4" id="KW-0862">Zinc</keyword>
<feature type="domain" description="C2H2-type" evidence="6">
    <location>
        <begin position="21"/>
        <end position="44"/>
    </location>
</feature>
<evidence type="ECO:0000259" key="6">
    <source>
        <dbReference type="PROSITE" id="PS50157"/>
    </source>
</evidence>
<keyword evidence="2" id="KW-0677">Repeat</keyword>
<evidence type="ECO:0000256" key="4">
    <source>
        <dbReference type="ARBA" id="ARBA00022833"/>
    </source>
</evidence>
<dbReference type="Pfam" id="PF00096">
    <property type="entry name" value="zf-C2H2"/>
    <property type="match status" value="3"/>
</dbReference>
<proteinExistence type="predicted"/>
<keyword evidence="1" id="KW-0479">Metal-binding</keyword>
<gene>
    <name evidence="7" type="primary">ZNF510</name>
    <name evidence="7" type="ORF">EVAR_23406_1</name>
</gene>
<dbReference type="EMBL" id="BGZK01000423">
    <property type="protein sequence ID" value="GBP42768.1"/>
    <property type="molecule type" value="Genomic_DNA"/>
</dbReference>
<dbReference type="Proteomes" id="UP000299102">
    <property type="component" value="Unassembled WGS sequence"/>
</dbReference>